<organism evidence="2 3">
    <name type="scientific">Desulfosporosinus fructosivorans</name>
    <dbReference type="NCBI Taxonomy" id="2018669"/>
    <lineage>
        <taxon>Bacteria</taxon>
        <taxon>Bacillati</taxon>
        <taxon>Bacillota</taxon>
        <taxon>Clostridia</taxon>
        <taxon>Eubacteriales</taxon>
        <taxon>Desulfitobacteriaceae</taxon>
        <taxon>Desulfosporosinus</taxon>
    </lineage>
</organism>
<protein>
    <recommendedName>
        <fullName evidence="1">Phage ABA sandwich domain-containing protein</fullName>
    </recommendedName>
</protein>
<sequence length="160" mass="18113">MTRDEILAMVPGRELDALVAEKVFGWTGRKTVYRWDDRKKHERPLIIFTDGDRKNADNYTPYVDNNGTKINYSEPHKVFIPPCYSTDISVAWDVVEKMCKGRSYEISSSFQDEYDVGDVGWLITWGNMGSPGQEEIWAPTIPEAICKAALLAKEDTSDAG</sequence>
<dbReference type="OrthoDB" id="2661128at2"/>
<dbReference type="Proteomes" id="UP000298460">
    <property type="component" value="Unassembled WGS sequence"/>
</dbReference>
<evidence type="ECO:0000313" key="2">
    <source>
        <dbReference type="EMBL" id="TGE35902.1"/>
    </source>
</evidence>
<feature type="domain" description="Phage ABA sandwich" evidence="1">
    <location>
        <begin position="18"/>
        <end position="150"/>
    </location>
</feature>
<dbReference type="Pfam" id="PF18066">
    <property type="entry name" value="Phage_ABA_S"/>
    <property type="match status" value="1"/>
</dbReference>
<name>A0A4Z0QYP0_9FIRM</name>
<evidence type="ECO:0000259" key="1">
    <source>
        <dbReference type="Pfam" id="PF18066"/>
    </source>
</evidence>
<dbReference type="EMBL" id="SPQQ01000010">
    <property type="protein sequence ID" value="TGE35902.1"/>
    <property type="molecule type" value="Genomic_DNA"/>
</dbReference>
<evidence type="ECO:0000313" key="3">
    <source>
        <dbReference type="Proteomes" id="UP000298460"/>
    </source>
</evidence>
<dbReference type="Gene3D" id="3.30.2120.10">
    <property type="entry name" value="Bacillus phage protein-like"/>
    <property type="match status" value="1"/>
</dbReference>
<reference evidence="2 3" key="1">
    <citation type="submission" date="2019-03" db="EMBL/GenBank/DDBJ databases">
        <title>Draft Genome Sequence of Desulfosporosinus fructosivorans Strain 63.6F, Isolated from Marine Sediment in the Baltic Sea.</title>
        <authorList>
            <person name="Hausmann B."/>
            <person name="Vandieken V."/>
            <person name="Pjevac P."/>
            <person name="Schreck K."/>
            <person name="Herbold C.W."/>
            <person name="Loy A."/>
        </authorList>
    </citation>
    <scope>NUCLEOTIDE SEQUENCE [LARGE SCALE GENOMIC DNA]</scope>
    <source>
        <strain evidence="2 3">63.6F</strain>
    </source>
</reference>
<comment type="caution">
    <text evidence="2">The sequence shown here is derived from an EMBL/GenBank/DDBJ whole genome shotgun (WGS) entry which is preliminary data.</text>
</comment>
<keyword evidence="3" id="KW-1185">Reference proteome</keyword>
<accession>A0A4Z0QYP0</accession>
<proteinExistence type="predicted"/>
<dbReference type="RefSeq" id="WP_135550880.1">
    <property type="nucleotide sequence ID" value="NZ_SPQQ01000010.1"/>
</dbReference>
<dbReference type="InterPro" id="IPR028985">
    <property type="entry name" value="Bacillus_phage_prot-like"/>
</dbReference>
<gene>
    <name evidence="2" type="ORF">E4K67_22560</name>
</gene>
<dbReference type="AlphaFoldDB" id="A0A4Z0QYP0"/>
<dbReference type="InterPro" id="IPR041270">
    <property type="entry name" value="Phage_ABA_S"/>
</dbReference>